<comment type="caution">
    <text evidence="2">The sequence shown here is derived from an EMBL/GenBank/DDBJ whole genome shotgun (WGS) entry which is preliminary data.</text>
</comment>
<proteinExistence type="predicted"/>
<dbReference type="Proteomes" id="UP000779574">
    <property type="component" value="Unassembled WGS sequence"/>
</dbReference>
<feature type="non-terminal residue" evidence="2">
    <location>
        <position position="174"/>
    </location>
</feature>
<dbReference type="EMBL" id="JAHFXF010000400">
    <property type="protein sequence ID" value="KAG9688503.1"/>
    <property type="molecule type" value="Genomic_DNA"/>
</dbReference>
<name>A0A9P8EE23_AURME</name>
<organism evidence="2 3">
    <name type="scientific">Aureobasidium melanogenum</name>
    <name type="common">Aureobasidium pullulans var. melanogenum</name>
    <dbReference type="NCBI Taxonomy" id="46634"/>
    <lineage>
        <taxon>Eukaryota</taxon>
        <taxon>Fungi</taxon>
        <taxon>Dikarya</taxon>
        <taxon>Ascomycota</taxon>
        <taxon>Pezizomycotina</taxon>
        <taxon>Dothideomycetes</taxon>
        <taxon>Dothideomycetidae</taxon>
        <taxon>Dothideales</taxon>
        <taxon>Saccotheciaceae</taxon>
        <taxon>Aureobasidium</taxon>
    </lineage>
</organism>
<feature type="region of interest" description="Disordered" evidence="1">
    <location>
        <begin position="155"/>
        <end position="174"/>
    </location>
</feature>
<evidence type="ECO:0008006" key="4">
    <source>
        <dbReference type="Google" id="ProtNLM"/>
    </source>
</evidence>
<dbReference type="OrthoDB" id="10295284at2759"/>
<evidence type="ECO:0000313" key="3">
    <source>
        <dbReference type="Proteomes" id="UP000779574"/>
    </source>
</evidence>
<evidence type="ECO:0000256" key="1">
    <source>
        <dbReference type="SAM" id="MobiDB-lite"/>
    </source>
</evidence>
<dbReference type="InterPro" id="IPR036047">
    <property type="entry name" value="F-box-like_dom_sf"/>
</dbReference>
<evidence type="ECO:0000313" key="2">
    <source>
        <dbReference type="EMBL" id="KAG9688503.1"/>
    </source>
</evidence>
<reference evidence="2" key="2">
    <citation type="submission" date="2021-08" db="EMBL/GenBank/DDBJ databases">
        <authorList>
            <person name="Gostincar C."/>
            <person name="Sun X."/>
            <person name="Song Z."/>
            <person name="Gunde-Cimerman N."/>
        </authorList>
    </citation>
    <scope>NUCLEOTIDE SEQUENCE</scope>
    <source>
        <strain evidence="2">EXF-9911</strain>
    </source>
</reference>
<protein>
    <recommendedName>
        <fullName evidence="4">F-box domain-containing protein</fullName>
    </recommendedName>
</protein>
<dbReference type="SUPFAM" id="SSF81383">
    <property type="entry name" value="F-box domain"/>
    <property type="match status" value="1"/>
</dbReference>
<gene>
    <name evidence="2" type="ORF">KCU76_g9562</name>
</gene>
<sequence length="174" mass="19464">MKLGSGLMTGPPGTAQTGAQEFTISNNESKWPIKDTTFFWPPDVAIVIRRRCGVENDIEDVPRLSGHYTRGQISKRPILSTSPNLLNTLPCELVYKILGFMQPKEYTGLTCTCRLALHLTNAQVEIERPGLGTKYKMFVSYTGIHSALQEVESKRERDGNPLVYPPLLEDEPDL</sequence>
<dbReference type="AlphaFoldDB" id="A0A9P8EE23"/>
<accession>A0A9P8EE23</accession>
<reference evidence="2" key="1">
    <citation type="journal article" date="2021" name="J Fungi (Basel)">
        <title>Virulence traits and population genomics of the black yeast Aureobasidium melanogenum.</title>
        <authorList>
            <person name="Cernosa A."/>
            <person name="Sun X."/>
            <person name="Gostincar C."/>
            <person name="Fang C."/>
            <person name="Gunde-Cimerman N."/>
            <person name="Song Z."/>
        </authorList>
    </citation>
    <scope>NUCLEOTIDE SEQUENCE</scope>
    <source>
        <strain evidence="2">EXF-9911</strain>
    </source>
</reference>